<reference evidence="2 3" key="1">
    <citation type="submission" date="2021-06" db="EMBL/GenBank/DDBJ databases">
        <authorList>
            <person name="Kallberg Y."/>
            <person name="Tangrot J."/>
            <person name="Rosling A."/>
        </authorList>
    </citation>
    <scope>NUCLEOTIDE SEQUENCE [LARGE SCALE GENOMIC DNA]</scope>
    <source>
        <strain evidence="2 3">120-4 pot B 10/14</strain>
    </source>
</reference>
<comment type="caution">
    <text evidence="2">The sequence shown here is derived from an EMBL/GenBank/DDBJ whole genome shotgun (WGS) entry which is preliminary data.</text>
</comment>
<evidence type="ECO:0000313" key="2">
    <source>
        <dbReference type="EMBL" id="CAG8857523.1"/>
    </source>
</evidence>
<accession>A0ABN7XQ92</accession>
<organism evidence="2 3">
    <name type="scientific">Gigaspora margarita</name>
    <dbReference type="NCBI Taxonomy" id="4874"/>
    <lineage>
        <taxon>Eukaryota</taxon>
        <taxon>Fungi</taxon>
        <taxon>Fungi incertae sedis</taxon>
        <taxon>Mucoromycota</taxon>
        <taxon>Glomeromycotina</taxon>
        <taxon>Glomeromycetes</taxon>
        <taxon>Diversisporales</taxon>
        <taxon>Gigasporaceae</taxon>
        <taxon>Gigaspora</taxon>
    </lineage>
</organism>
<feature type="non-terminal residue" evidence="2">
    <location>
        <position position="1"/>
    </location>
</feature>
<feature type="domain" description="HAT C-terminal dimerisation" evidence="1">
    <location>
        <begin position="11"/>
        <end position="52"/>
    </location>
</feature>
<proteinExistence type="predicted"/>
<name>A0ABN7XQ92_GIGMA</name>
<feature type="non-terminal residue" evidence="2">
    <location>
        <position position="53"/>
    </location>
</feature>
<keyword evidence="3" id="KW-1185">Reference proteome</keyword>
<evidence type="ECO:0000259" key="1">
    <source>
        <dbReference type="Pfam" id="PF05699"/>
    </source>
</evidence>
<dbReference type="Pfam" id="PF05699">
    <property type="entry name" value="Dimer_Tnp_hAT"/>
    <property type="match status" value="1"/>
</dbReference>
<gene>
    <name evidence="2" type="ORF">GMARGA_LOCUS46342</name>
</gene>
<dbReference type="Proteomes" id="UP000789901">
    <property type="component" value="Unassembled WGS sequence"/>
</dbReference>
<sequence length="53" mass="6124">LLAYKENFFPFNEPSLLELEQTLLDYWSFLSDLVPELSQIAIKLFSICVNSAL</sequence>
<dbReference type="InterPro" id="IPR008906">
    <property type="entry name" value="HATC_C_dom"/>
</dbReference>
<dbReference type="EMBL" id="CAJVQB010171960">
    <property type="protein sequence ID" value="CAG8857523.1"/>
    <property type="molecule type" value="Genomic_DNA"/>
</dbReference>
<protein>
    <submittedName>
        <fullName evidence="2">5393_t:CDS:1</fullName>
    </submittedName>
</protein>
<evidence type="ECO:0000313" key="3">
    <source>
        <dbReference type="Proteomes" id="UP000789901"/>
    </source>
</evidence>